<dbReference type="Proteomes" id="UP000045175">
    <property type="component" value="Unassembled WGS sequence"/>
</dbReference>
<dbReference type="InterPro" id="IPR027555">
    <property type="entry name" value="Mo5U34_MeTrfas-like"/>
</dbReference>
<protein>
    <submittedName>
        <fullName evidence="1">tRNA (5-methoxyuridine) 34 synthase</fullName>
    </submittedName>
</protein>
<organism evidence="1 4">
    <name type="scientific">Helicobacter ailurogastricus</name>
    <dbReference type="NCBI Taxonomy" id="1578720"/>
    <lineage>
        <taxon>Bacteria</taxon>
        <taxon>Pseudomonadati</taxon>
        <taxon>Campylobacterota</taxon>
        <taxon>Epsilonproteobacteria</taxon>
        <taxon>Campylobacterales</taxon>
        <taxon>Helicobacteraceae</taxon>
        <taxon>Helicobacter</taxon>
    </lineage>
</organism>
<dbReference type="OrthoDB" id="9765084at2"/>
<dbReference type="EMBL" id="CDMN01000012">
    <property type="protein sequence ID" value="CRF43820.1"/>
    <property type="molecule type" value="Genomic_DNA"/>
</dbReference>
<evidence type="ECO:0000313" key="5">
    <source>
        <dbReference type="Proteomes" id="UP000041394"/>
    </source>
</evidence>
<dbReference type="Gene3D" id="3.40.50.150">
    <property type="entry name" value="Vaccinia Virus protein VP39"/>
    <property type="match status" value="1"/>
</dbReference>
<dbReference type="SUPFAM" id="SSF53335">
    <property type="entry name" value="S-adenosyl-L-methionine-dependent methyltransferases"/>
    <property type="match status" value="1"/>
</dbReference>
<gene>
    <name evidence="1" type="ORF">HAL011_03390</name>
    <name evidence="2" type="ORF">HAL013_08850</name>
    <name evidence="3" type="ORF">HAL09_03730</name>
</gene>
<keyword evidence="4" id="KW-1185">Reference proteome</keyword>
<dbReference type="NCBIfam" id="NF011650">
    <property type="entry name" value="PRK15068.1"/>
    <property type="match status" value="1"/>
</dbReference>
<evidence type="ECO:0000313" key="3">
    <source>
        <dbReference type="EMBL" id="CRF43820.1"/>
    </source>
</evidence>
<reference evidence="4" key="2">
    <citation type="submission" date="2014-12" db="EMBL/GenBank/DDBJ databases">
        <authorList>
            <person name="Smet A."/>
        </authorList>
    </citation>
    <scope>NUCLEOTIDE SEQUENCE [LARGE SCALE GENOMIC DNA]</scope>
</reference>
<dbReference type="CDD" id="cd02440">
    <property type="entry name" value="AdoMet_MTases"/>
    <property type="match status" value="1"/>
</dbReference>
<dbReference type="EMBL" id="CDMH01000039">
    <property type="protein sequence ID" value="CRF42688.1"/>
    <property type="molecule type" value="Genomic_DNA"/>
</dbReference>
<name>A0A0K2X390_9HELI</name>
<evidence type="ECO:0000313" key="2">
    <source>
        <dbReference type="EMBL" id="CRF42688.1"/>
    </source>
</evidence>
<dbReference type="EMBL" id="CDML01000010">
    <property type="protein sequence ID" value="CRF40577.1"/>
    <property type="molecule type" value="Genomic_DNA"/>
</dbReference>
<dbReference type="STRING" id="1578720.HAL011_03390"/>
<evidence type="ECO:0000313" key="1">
    <source>
        <dbReference type="EMBL" id="CRF40577.1"/>
    </source>
</evidence>
<dbReference type="InterPro" id="IPR029063">
    <property type="entry name" value="SAM-dependent_MTases_sf"/>
</dbReference>
<dbReference type="Pfam" id="PF08003">
    <property type="entry name" value="Methyltransf_9"/>
    <property type="match status" value="1"/>
</dbReference>
<evidence type="ECO:0000313" key="4">
    <source>
        <dbReference type="Proteomes" id="UP000038622"/>
    </source>
</evidence>
<reference evidence="1" key="1">
    <citation type="submission" date="2014-12" db="EMBL/GenBank/DDBJ databases">
        <title>Whole genome sequences of four Staphylococcus schleiferi canine isolates.</title>
        <authorList>
            <person name="Misic A.M."/>
            <person name="Cain C."/>
            <person name="Morris D.O."/>
            <person name="Rankin S."/>
            <person name="Beiting D."/>
        </authorList>
    </citation>
    <scope>NUCLEOTIDE SEQUENCE</scope>
    <source>
        <strain evidence="1">ASB11</strain>
        <strain evidence="2">ASB13</strain>
        <strain evidence="3">ASB9</strain>
    </source>
</reference>
<reference evidence="5 6" key="3">
    <citation type="submission" date="2014-12" db="EMBL/GenBank/DDBJ databases">
        <authorList>
            <person name="Jaenicke S."/>
        </authorList>
    </citation>
    <scope>NUCLEOTIDE SEQUENCE [LARGE SCALE GENOMIC DNA]</scope>
</reference>
<proteinExistence type="predicted"/>
<evidence type="ECO:0000313" key="6">
    <source>
        <dbReference type="Proteomes" id="UP000045175"/>
    </source>
</evidence>
<dbReference type="Proteomes" id="UP000041394">
    <property type="component" value="Unassembled WGS sequence"/>
</dbReference>
<sequence>MTRCEGAHKGVRVSLPLDASLEQIYREALALKPWRKGPFCFFQGDRHADRGFCIDSEWQSYMKWDLIKTAINLEGLEVGDIGCNNGYYLFCMQGLKPKSLTGFDPSALYEKQFKWLNGFLRTPIVYERLGVEDLRTYAKRFDVLFCLGVLYHRKDPHNTLKALHMGLKPSGVLVLDTLVFNSPLEVALCPSTYAKMSNVYFIPSIKALQNWAFKAGFKECFLLALSHTTTQEQRKTPWIEGLSLESFLDPSDSTKSIEGYPAPTRGYFILRK</sequence>
<dbReference type="AlphaFoldDB" id="A0A0K2X390"/>
<accession>A0A0K2X390</accession>
<dbReference type="Proteomes" id="UP000038622">
    <property type="component" value="Unassembled WGS sequence"/>
</dbReference>